<evidence type="ECO:0000313" key="1">
    <source>
        <dbReference type="EMBL" id="CAD8095131.1"/>
    </source>
</evidence>
<evidence type="ECO:0000313" key="2">
    <source>
        <dbReference type="Proteomes" id="UP000688137"/>
    </source>
</evidence>
<dbReference type="EMBL" id="CAJJDM010000101">
    <property type="protein sequence ID" value="CAD8095131.1"/>
    <property type="molecule type" value="Genomic_DNA"/>
</dbReference>
<keyword evidence="2" id="KW-1185">Reference proteome</keyword>
<reference evidence="1" key="1">
    <citation type="submission" date="2021-01" db="EMBL/GenBank/DDBJ databases">
        <authorList>
            <consortium name="Genoscope - CEA"/>
            <person name="William W."/>
        </authorList>
    </citation>
    <scope>NUCLEOTIDE SEQUENCE</scope>
</reference>
<dbReference type="OMA" id="ITRQMKY"/>
<dbReference type="AlphaFoldDB" id="A0A8S1NXQ5"/>
<comment type="caution">
    <text evidence="1">The sequence shown here is derived from an EMBL/GenBank/DDBJ whole genome shotgun (WGS) entry which is preliminary data.</text>
</comment>
<organism evidence="1 2">
    <name type="scientific">Paramecium primaurelia</name>
    <dbReference type="NCBI Taxonomy" id="5886"/>
    <lineage>
        <taxon>Eukaryota</taxon>
        <taxon>Sar</taxon>
        <taxon>Alveolata</taxon>
        <taxon>Ciliophora</taxon>
        <taxon>Intramacronucleata</taxon>
        <taxon>Oligohymenophorea</taxon>
        <taxon>Peniculida</taxon>
        <taxon>Parameciidae</taxon>
        <taxon>Paramecium</taxon>
    </lineage>
</organism>
<dbReference type="Proteomes" id="UP000688137">
    <property type="component" value="Unassembled WGS sequence"/>
</dbReference>
<proteinExistence type="predicted"/>
<name>A0A8S1NXQ5_PARPR</name>
<sequence length="86" mass="10161">MKKFLSAIKNVTDPEKMVKYGAQKLENFADYLDPNNEKSSQQIPFMITRQMKYDLMDLGYNYDDIKKMTPTYASNLLQNQIQKKQK</sequence>
<accession>A0A8S1NXQ5</accession>
<gene>
    <name evidence="1" type="ORF">PPRIM_AZ9-3.1.T0980018</name>
</gene>
<protein>
    <submittedName>
        <fullName evidence="1">Uncharacterized protein</fullName>
    </submittedName>
</protein>